<keyword evidence="13" id="KW-1185">Reference proteome</keyword>
<dbReference type="UniPathway" id="UPA00245"/>
<organism evidence="12 13">
    <name type="scientific">Deinococcus radiophilus</name>
    <dbReference type="NCBI Taxonomy" id="32062"/>
    <lineage>
        <taxon>Bacteria</taxon>
        <taxon>Thermotogati</taxon>
        <taxon>Deinococcota</taxon>
        <taxon>Deinococci</taxon>
        <taxon>Deinococcales</taxon>
        <taxon>Deinococcaceae</taxon>
        <taxon>Deinococcus</taxon>
    </lineage>
</organism>
<dbReference type="NCBIfam" id="TIGR03800">
    <property type="entry name" value="PLP_synth_Pdx2"/>
    <property type="match status" value="1"/>
</dbReference>
<feature type="binding site" evidence="9 11">
    <location>
        <begin position="54"/>
        <end position="56"/>
    </location>
    <ligand>
        <name>L-glutamine</name>
        <dbReference type="ChEBI" id="CHEBI:58359"/>
    </ligand>
</feature>
<evidence type="ECO:0000256" key="6">
    <source>
        <dbReference type="ARBA" id="ARBA00049534"/>
    </source>
</evidence>
<dbReference type="HAMAP" id="MF_01615">
    <property type="entry name" value="PdxT"/>
    <property type="match status" value="1"/>
</dbReference>
<evidence type="ECO:0000313" key="12">
    <source>
        <dbReference type="EMBL" id="RTR26262.1"/>
    </source>
</evidence>
<dbReference type="EMBL" id="RXPE01000017">
    <property type="protein sequence ID" value="RTR26262.1"/>
    <property type="molecule type" value="Genomic_DNA"/>
</dbReference>
<evidence type="ECO:0000313" key="13">
    <source>
        <dbReference type="Proteomes" id="UP000277766"/>
    </source>
</evidence>
<dbReference type="CDD" id="cd01749">
    <property type="entry name" value="GATase1_PB"/>
    <property type="match status" value="1"/>
</dbReference>
<dbReference type="SUPFAM" id="SSF52317">
    <property type="entry name" value="Class I glutamine amidotransferase-like"/>
    <property type="match status" value="1"/>
</dbReference>
<dbReference type="InterPro" id="IPR029062">
    <property type="entry name" value="Class_I_gatase-like"/>
</dbReference>
<dbReference type="GO" id="GO:0006543">
    <property type="term" value="P:L-glutamine catabolic process"/>
    <property type="evidence" value="ECO:0007669"/>
    <property type="project" value="UniProtKB-UniRule"/>
</dbReference>
<keyword evidence="1 9" id="KW-0378">Hydrolase</keyword>
<evidence type="ECO:0000256" key="7">
    <source>
        <dbReference type="ARBA" id="ARBA00054599"/>
    </source>
</evidence>
<comment type="catalytic activity">
    <reaction evidence="6 9">
        <text>L-glutamine + H2O = L-glutamate + NH4(+)</text>
        <dbReference type="Rhea" id="RHEA:15889"/>
        <dbReference type="ChEBI" id="CHEBI:15377"/>
        <dbReference type="ChEBI" id="CHEBI:28938"/>
        <dbReference type="ChEBI" id="CHEBI:29985"/>
        <dbReference type="ChEBI" id="CHEBI:58359"/>
        <dbReference type="EC" id="3.5.1.2"/>
    </reaction>
</comment>
<proteinExistence type="inferred from homology"/>
<dbReference type="EC" id="3.5.1.2" evidence="9"/>
<evidence type="ECO:0000256" key="1">
    <source>
        <dbReference type="ARBA" id="ARBA00022801"/>
    </source>
</evidence>
<dbReference type="OrthoDB" id="9810320at2"/>
<gene>
    <name evidence="9 12" type="primary">pdxT</name>
    <name evidence="12" type="ORF">EJ104_08785</name>
</gene>
<keyword evidence="3 9" id="KW-0315">Glutamine amidotransferase</keyword>
<dbReference type="GO" id="GO:0004359">
    <property type="term" value="F:glutaminase activity"/>
    <property type="evidence" value="ECO:0007669"/>
    <property type="project" value="UniProtKB-UniRule"/>
</dbReference>
<accession>A0A3S0I6E7</accession>
<dbReference type="EC" id="4.3.3.6" evidence="9"/>
<feature type="active site" description="Charge relay system" evidence="9 10">
    <location>
        <position position="182"/>
    </location>
</feature>
<keyword evidence="2 9" id="KW-0663">Pyridoxal phosphate</keyword>
<dbReference type="Pfam" id="PF01174">
    <property type="entry name" value="SNO"/>
    <property type="match status" value="1"/>
</dbReference>
<dbReference type="PANTHER" id="PTHR31559:SF0">
    <property type="entry name" value="PYRIDOXAL 5'-PHOSPHATE SYNTHASE SUBUNIT SNO1-RELATED"/>
    <property type="match status" value="1"/>
</dbReference>
<evidence type="ECO:0000256" key="8">
    <source>
        <dbReference type="ARBA" id="ARBA00064749"/>
    </source>
</evidence>
<comment type="subunit">
    <text evidence="8 9">In the presence of PdxS, forms a dodecamer of heterodimers. Only shows activity in the heterodimer.</text>
</comment>
<comment type="caution">
    <text evidence="12">The sequence shown here is derived from an EMBL/GenBank/DDBJ whole genome shotgun (WGS) entry which is preliminary data.</text>
</comment>
<dbReference type="Gene3D" id="3.40.50.880">
    <property type="match status" value="1"/>
</dbReference>
<evidence type="ECO:0000256" key="4">
    <source>
        <dbReference type="ARBA" id="ARBA00023239"/>
    </source>
</evidence>
<protein>
    <recommendedName>
        <fullName evidence="9">Pyridoxal 5'-phosphate synthase subunit PdxT</fullName>
        <ecNumber evidence="9">4.3.3.6</ecNumber>
    </recommendedName>
    <alternativeName>
        <fullName evidence="9">Pdx2</fullName>
    </alternativeName>
    <alternativeName>
        <fullName evidence="9">Pyridoxal 5'-phosphate synthase glutaminase subunit</fullName>
        <ecNumber evidence="9">3.5.1.2</ecNumber>
    </alternativeName>
</protein>
<reference evidence="12 13" key="1">
    <citation type="submission" date="2018-12" db="EMBL/GenBank/DDBJ databases">
        <title>Deinococcus radiophilus ATCC 27603 genome sequencing and assembly.</title>
        <authorList>
            <person name="Maclea K.S."/>
            <person name="Maynard C.R."/>
        </authorList>
    </citation>
    <scope>NUCLEOTIDE SEQUENCE [LARGE SCALE GENOMIC DNA]</scope>
    <source>
        <strain evidence="12 13">ATCC 27603</strain>
    </source>
</reference>
<dbReference type="InterPro" id="IPR002161">
    <property type="entry name" value="PdxT/SNO"/>
</dbReference>
<feature type="active site" description="Charge relay system" evidence="9 10">
    <location>
        <position position="184"/>
    </location>
</feature>
<dbReference type="GO" id="GO:0008614">
    <property type="term" value="P:pyridoxine metabolic process"/>
    <property type="evidence" value="ECO:0007669"/>
    <property type="project" value="TreeGrafter"/>
</dbReference>
<evidence type="ECO:0000256" key="2">
    <source>
        <dbReference type="ARBA" id="ARBA00022898"/>
    </source>
</evidence>
<comment type="catalytic activity">
    <reaction evidence="5 9">
        <text>aldehydo-D-ribose 5-phosphate + D-glyceraldehyde 3-phosphate + L-glutamine = pyridoxal 5'-phosphate + L-glutamate + phosphate + 3 H2O + H(+)</text>
        <dbReference type="Rhea" id="RHEA:31507"/>
        <dbReference type="ChEBI" id="CHEBI:15377"/>
        <dbReference type="ChEBI" id="CHEBI:15378"/>
        <dbReference type="ChEBI" id="CHEBI:29985"/>
        <dbReference type="ChEBI" id="CHEBI:43474"/>
        <dbReference type="ChEBI" id="CHEBI:58273"/>
        <dbReference type="ChEBI" id="CHEBI:58359"/>
        <dbReference type="ChEBI" id="CHEBI:59776"/>
        <dbReference type="ChEBI" id="CHEBI:597326"/>
        <dbReference type="EC" id="4.3.3.6"/>
    </reaction>
</comment>
<comment type="similarity">
    <text evidence="9">Belongs to the glutaminase PdxT/SNO family.</text>
</comment>
<evidence type="ECO:0000256" key="3">
    <source>
        <dbReference type="ARBA" id="ARBA00022962"/>
    </source>
</evidence>
<feature type="binding site" evidence="9 11">
    <location>
        <begin position="146"/>
        <end position="147"/>
    </location>
    <ligand>
        <name>L-glutamine</name>
        <dbReference type="ChEBI" id="CHEBI:58359"/>
    </ligand>
</feature>
<dbReference type="AlphaFoldDB" id="A0A3S0I6E7"/>
<dbReference type="GO" id="GO:1903600">
    <property type="term" value="C:glutaminase complex"/>
    <property type="evidence" value="ECO:0007669"/>
    <property type="project" value="TreeGrafter"/>
</dbReference>
<dbReference type="PANTHER" id="PTHR31559">
    <property type="entry name" value="PYRIDOXAL 5'-PHOSPHATE SYNTHASE SUBUNIT SNO"/>
    <property type="match status" value="1"/>
</dbReference>
<dbReference type="Proteomes" id="UP000277766">
    <property type="component" value="Unassembled WGS sequence"/>
</dbReference>
<comment type="function">
    <text evidence="7 9">Catalyzes the hydrolysis of glutamine to glutamate and ammonia as part of the biosynthesis of pyridoxal 5'-phosphate. The resulting ammonia molecule is channeled to the active site of PdxS.</text>
</comment>
<dbReference type="PROSITE" id="PS51273">
    <property type="entry name" value="GATASE_TYPE_1"/>
    <property type="match status" value="1"/>
</dbReference>
<evidence type="ECO:0000256" key="9">
    <source>
        <dbReference type="HAMAP-Rule" id="MF_01615"/>
    </source>
</evidence>
<dbReference type="FunFam" id="3.40.50.880:FF:000010">
    <property type="entry name" value="uncharacterized protein LOC100176842 isoform X2"/>
    <property type="match status" value="1"/>
</dbReference>
<evidence type="ECO:0000256" key="11">
    <source>
        <dbReference type="PIRSR" id="PIRSR005639-2"/>
    </source>
</evidence>
<dbReference type="GO" id="GO:0042823">
    <property type="term" value="P:pyridoxal phosphate biosynthetic process"/>
    <property type="evidence" value="ECO:0007669"/>
    <property type="project" value="UniProtKB-UniRule"/>
</dbReference>
<dbReference type="PIRSF" id="PIRSF005639">
    <property type="entry name" value="Glut_amidoT_SNO"/>
    <property type="match status" value="1"/>
</dbReference>
<evidence type="ECO:0000256" key="10">
    <source>
        <dbReference type="PIRSR" id="PIRSR005639-1"/>
    </source>
</evidence>
<comment type="pathway">
    <text evidence="9">Cofactor biosynthesis; pyridoxal 5'-phosphate biosynthesis.</text>
</comment>
<dbReference type="GO" id="GO:0036381">
    <property type="term" value="F:pyridoxal 5'-phosphate synthase (glutamine hydrolysing) activity"/>
    <property type="evidence" value="ECO:0007669"/>
    <property type="project" value="UniProtKB-UniRule"/>
</dbReference>
<dbReference type="PROSITE" id="PS51130">
    <property type="entry name" value="PDXT_SNO_2"/>
    <property type="match status" value="1"/>
</dbReference>
<dbReference type="GO" id="GO:0005829">
    <property type="term" value="C:cytosol"/>
    <property type="evidence" value="ECO:0007669"/>
    <property type="project" value="TreeGrafter"/>
</dbReference>
<sequence>MHPGTDGAPQIGVLALQGAFREHAQALGRLGAEVREVRLPADLADLSGVVMPGGESTTMRRLLAATGLGAALHDFHAAGGALWGTCAGAILLARQVTGDSNVPGLPPTLRLMDIAVQRNAYGRQVDSFTAPLDVVGLDAPFEAFFIRAPVMSGVGGTTEVLAEYDGLPVLVRQGRLMASTFHPELSGDDRLHGLFLELIAQK</sequence>
<evidence type="ECO:0000256" key="5">
    <source>
        <dbReference type="ARBA" id="ARBA00047992"/>
    </source>
</evidence>
<feature type="active site" description="Nucleophile" evidence="9 10">
    <location>
        <position position="86"/>
    </location>
</feature>
<keyword evidence="4 9" id="KW-0456">Lyase</keyword>
<name>A0A3S0I6E7_9DEIO</name>
<feature type="binding site" evidence="9 11">
    <location>
        <position position="118"/>
    </location>
    <ligand>
        <name>L-glutamine</name>
        <dbReference type="ChEBI" id="CHEBI:58359"/>
    </ligand>
</feature>